<comment type="caution">
    <text evidence="1">The sequence shown here is derived from an EMBL/GenBank/DDBJ whole genome shotgun (WGS) entry which is preliminary data.</text>
</comment>
<sequence length="144" mass="16564">MTRLCSQSKLCRLNNRDGRTQRSMPLVKQVVHQPKEVSCVILYTDEQTDYIKWFCCPPYSAESTVPGIDKNYNLSNVYITVITFKNLSLKRRTTGELSQCIGQLLLYGNSEVDTFGTTPPLLQHLEVMKKRHSPKQLPERSRTL</sequence>
<accession>A0AAE0YD42</accession>
<keyword evidence="2" id="KW-1185">Reference proteome</keyword>
<organism evidence="1 2">
    <name type="scientific">Elysia crispata</name>
    <name type="common">lettuce slug</name>
    <dbReference type="NCBI Taxonomy" id="231223"/>
    <lineage>
        <taxon>Eukaryota</taxon>
        <taxon>Metazoa</taxon>
        <taxon>Spiralia</taxon>
        <taxon>Lophotrochozoa</taxon>
        <taxon>Mollusca</taxon>
        <taxon>Gastropoda</taxon>
        <taxon>Heterobranchia</taxon>
        <taxon>Euthyneura</taxon>
        <taxon>Panpulmonata</taxon>
        <taxon>Sacoglossa</taxon>
        <taxon>Placobranchoidea</taxon>
        <taxon>Plakobranchidae</taxon>
        <taxon>Elysia</taxon>
    </lineage>
</organism>
<evidence type="ECO:0000313" key="1">
    <source>
        <dbReference type="EMBL" id="KAK3741474.1"/>
    </source>
</evidence>
<dbReference type="AlphaFoldDB" id="A0AAE0YD42"/>
<reference evidence="1" key="1">
    <citation type="journal article" date="2023" name="G3 (Bethesda)">
        <title>A reference genome for the long-term kleptoplast-retaining sea slug Elysia crispata morphotype clarki.</title>
        <authorList>
            <person name="Eastman K.E."/>
            <person name="Pendleton A.L."/>
            <person name="Shaikh M.A."/>
            <person name="Suttiyut T."/>
            <person name="Ogas R."/>
            <person name="Tomko P."/>
            <person name="Gavelis G."/>
            <person name="Widhalm J.R."/>
            <person name="Wisecaver J.H."/>
        </authorList>
    </citation>
    <scope>NUCLEOTIDE SEQUENCE</scope>
    <source>
        <strain evidence="1">ECLA1</strain>
    </source>
</reference>
<gene>
    <name evidence="1" type="ORF">RRG08_014478</name>
</gene>
<protein>
    <submittedName>
        <fullName evidence="1">Uncharacterized protein</fullName>
    </submittedName>
</protein>
<dbReference type="Proteomes" id="UP001283361">
    <property type="component" value="Unassembled WGS sequence"/>
</dbReference>
<name>A0AAE0YD42_9GAST</name>
<dbReference type="EMBL" id="JAWDGP010006423">
    <property type="protein sequence ID" value="KAK3741474.1"/>
    <property type="molecule type" value="Genomic_DNA"/>
</dbReference>
<proteinExistence type="predicted"/>
<evidence type="ECO:0000313" key="2">
    <source>
        <dbReference type="Proteomes" id="UP001283361"/>
    </source>
</evidence>